<sequence length="620" mass="67264">MDEDPANEGTRNLPKKLGIFFQDACLDHRYIRNRDTSSLVERPERIRAVKIGISVALSRMEDLVPPPESANVAKPKLEGNIEPDDLISALNRMAIDNKGGLDIGRGLPTHITKSAATLDLLNHSAVKFVHGDIQGDVYLEKLKSWALDSSDKVGKGESEIPEGLPQGDLYLCPTSINAIQGALGSVCEAIDAVVKTTCAKASGGAVTIASSDSPGVSRAFVAIRPPGHHCGEDTPSGFCFVNNVVVGAAHAHLQHGVNRVVILDIDLHHGNGTQSLIWQINEETYRKSTEAKYSGNTKPGLQVYYGSVHDILSYPCEDGKPELVQAASVSIHGPHGQYIENVHLQPYESLEQFWDVVYKGPYSRLLTKAGEFLDNTGGPGDDVLVFISCGLDACEHEYPSMSRHQRKVPVSFYHQFARDACAFADKYAQGRLVSLLEGGYSDRALTSGAMAHICGLAGVAGIKEEWWSVDNLMKVEKVTKKKGRGGRQSLTATGATEPWVQRTVEIFSMLDEGSHYTLPTFSSRGPGVPPSNMTLRERKKNQNYAEVEIASPPPSSPKRRGRKSKGAELPKPATAVSSEENWESATDTSIESKGETEANTTKKLPKVILHVRPPADANSK</sequence>
<feature type="domain" description="Histone deacetylase" evidence="2">
    <location>
        <begin position="137"/>
        <end position="454"/>
    </location>
</feature>
<evidence type="ECO:0000256" key="1">
    <source>
        <dbReference type="SAM" id="MobiDB-lite"/>
    </source>
</evidence>
<dbReference type="PANTHER" id="PTHR47558">
    <property type="entry name" value="HISTONE DEACETYLASE HOS3"/>
    <property type="match status" value="1"/>
</dbReference>
<dbReference type="InParanoid" id="A0A165UM46"/>
<evidence type="ECO:0000313" key="4">
    <source>
        <dbReference type="Proteomes" id="UP000076761"/>
    </source>
</evidence>
<dbReference type="SUPFAM" id="SSF52768">
    <property type="entry name" value="Arginase/deacetylase"/>
    <property type="match status" value="1"/>
</dbReference>
<dbReference type="PRINTS" id="PR01270">
    <property type="entry name" value="HDASUPER"/>
</dbReference>
<dbReference type="InterPro" id="IPR023696">
    <property type="entry name" value="Ureohydrolase_dom_sf"/>
</dbReference>
<dbReference type="EMBL" id="KV425558">
    <property type="protein sequence ID" value="KZT28384.1"/>
    <property type="molecule type" value="Genomic_DNA"/>
</dbReference>
<dbReference type="AlphaFoldDB" id="A0A165UM46"/>
<feature type="region of interest" description="Disordered" evidence="1">
    <location>
        <begin position="542"/>
        <end position="620"/>
    </location>
</feature>
<dbReference type="InterPro" id="IPR037138">
    <property type="entry name" value="His_deacetylse_dom_sf"/>
</dbReference>
<dbReference type="GO" id="GO:0010468">
    <property type="term" value="P:regulation of gene expression"/>
    <property type="evidence" value="ECO:0007669"/>
    <property type="project" value="UniProtKB-ARBA"/>
</dbReference>
<dbReference type="OrthoDB" id="5232919at2759"/>
<dbReference type="Proteomes" id="UP000076761">
    <property type="component" value="Unassembled WGS sequence"/>
</dbReference>
<dbReference type="InterPro" id="IPR023801">
    <property type="entry name" value="His_deacetylse_dom"/>
</dbReference>
<accession>A0A165UM46</accession>
<proteinExistence type="predicted"/>
<dbReference type="Gene3D" id="3.40.800.20">
    <property type="entry name" value="Histone deacetylase domain"/>
    <property type="match status" value="1"/>
</dbReference>
<reference evidence="3 4" key="1">
    <citation type="journal article" date="2016" name="Mol. Biol. Evol.">
        <title>Comparative Genomics of Early-Diverging Mushroom-Forming Fungi Provides Insights into the Origins of Lignocellulose Decay Capabilities.</title>
        <authorList>
            <person name="Nagy L.G."/>
            <person name="Riley R."/>
            <person name="Tritt A."/>
            <person name="Adam C."/>
            <person name="Daum C."/>
            <person name="Floudas D."/>
            <person name="Sun H."/>
            <person name="Yadav J.S."/>
            <person name="Pangilinan J."/>
            <person name="Larsson K.H."/>
            <person name="Matsuura K."/>
            <person name="Barry K."/>
            <person name="Labutti K."/>
            <person name="Kuo R."/>
            <person name="Ohm R.A."/>
            <person name="Bhattacharya S.S."/>
            <person name="Shirouzu T."/>
            <person name="Yoshinaga Y."/>
            <person name="Martin F.M."/>
            <person name="Grigoriev I.V."/>
            <person name="Hibbett D.S."/>
        </authorList>
    </citation>
    <scope>NUCLEOTIDE SEQUENCE [LARGE SCALE GENOMIC DNA]</scope>
    <source>
        <strain evidence="3 4">HHB14362 ss-1</strain>
    </source>
</reference>
<dbReference type="STRING" id="1314782.A0A165UM46"/>
<evidence type="ECO:0000313" key="3">
    <source>
        <dbReference type="EMBL" id="KZT28384.1"/>
    </source>
</evidence>
<feature type="compositionally biased region" description="Polar residues" evidence="1">
    <location>
        <begin position="575"/>
        <end position="589"/>
    </location>
</feature>
<dbReference type="GO" id="GO:0004407">
    <property type="term" value="F:histone deacetylase activity"/>
    <property type="evidence" value="ECO:0007669"/>
    <property type="project" value="TreeGrafter"/>
</dbReference>
<dbReference type="CDD" id="cd09998">
    <property type="entry name" value="HDAC_Hos3"/>
    <property type="match status" value="1"/>
</dbReference>
<protein>
    <submittedName>
        <fullName evidence="3">Arginase/deacetylase</fullName>
    </submittedName>
</protein>
<dbReference type="GO" id="GO:0005634">
    <property type="term" value="C:nucleus"/>
    <property type="evidence" value="ECO:0007669"/>
    <property type="project" value="TreeGrafter"/>
</dbReference>
<dbReference type="InterPro" id="IPR000286">
    <property type="entry name" value="HDACs"/>
</dbReference>
<gene>
    <name evidence="3" type="ORF">NEOLEDRAFT_1059071</name>
</gene>
<dbReference type="PANTHER" id="PTHR47558:SF1">
    <property type="entry name" value="HISTONE DEACETYLASE HOS3"/>
    <property type="match status" value="1"/>
</dbReference>
<organism evidence="3 4">
    <name type="scientific">Neolentinus lepideus HHB14362 ss-1</name>
    <dbReference type="NCBI Taxonomy" id="1314782"/>
    <lineage>
        <taxon>Eukaryota</taxon>
        <taxon>Fungi</taxon>
        <taxon>Dikarya</taxon>
        <taxon>Basidiomycota</taxon>
        <taxon>Agaricomycotina</taxon>
        <taxon>Agaricomycetes</taxon>
        <taxon>Gloeophyllales</taxon>
        <taxon>Gloeophyllaceae</taxon>
        <taxon>Neolentinus</taxon>
    </lineage>
</organism>
<dbReference type="Pfam" id="PF00850">
    <property type="entry name" value="Hist_deacetyl"/>
    <property type="match status" value="1"/>
</dbReference>
<keyword evidence="4" id="KW-1185">Reference proteome</keyword>
<name>A0A165UM46_9AGAM</name>
<dbReference type="InterPro" id="IPR053244">
    <property type="entry name" value="HDAC_HD_type_1"/>
</dbReference>
<evidence type="ECO:0000259" key="2">
    <source>
        <dbReference type="Pfam" id="PF00850"/>
    </source>
</evidence>